<sequence>MREEEVNRCQIQEWYPKFKSVSIRTLIHELPESFIEYLNDSGPFVLPVSIADDDALPNRIRKPEDEEDYEVHEGSDNEAESPPTPPSFPELEIMIKESIQSLGGAVFPKLNWSAPKDSSWISSTGNLKCSSFSEVVLLLRSSDSLIHDLCHAYDSCSDKTASRPQKFFLALRKWYASLRPEMEFRCFVCNGLLVGISQREVTGFYPALLDKKDEIKQMIQDFYSDKLQGKFESESYAFDVYVTADGRVKLLDFNPWGGSTLPLLFDWEELEENLKEEGKVLEFRMIESQCGVRPGMRTAVPYDYLDTSPGSGWDQFFNKANEEFRQQTMSAEAGA</sequence>
<dbReference type="PhylomeDB" id="A0A068TLP2"/>
<dbReference type="InterPro" id="IPR009772">
    <property type="entry name" value="CDC123"/>
</dbReference>
<evidence type="ECO:0000313" key="4">
    <source>
        <dbReference type="Proteomes" id="UP000295252"/>
    </source>
</evidence>
<proteinExistence type="inferred from homology"/>
<gene>
    <name evidence="3" type="ORF">GSCOC_T00014488001</name>
</gene>
<reference evidence="4" key="1">
    <citation type="journal article" date="2014" name="Science">
        <title>The coffee genome provides insight into the convergent evolution of caffeine biosynthesis.</title>
        <authorList>
            <person name="Denoeud F."/>
            <person name="Carretero-Paulet L."/>
            <person name="Dereeper A."/>
            <person name="Droc G."/>
            <person name="Guyot R."/>
            <person name="Pietrella M."/>
            <person name="Zheng C."/>
            <person name="Alberti A."/>
            <person name="Anthony F."/>
            <person name="Aprea G."/>
            <person name="Aury J.M."/>
            <person name="Bento P."/>
            <person name="Bernard M."/>
            <person name="Bocs S."/>
            <person name="Campa C."/>
            <person name="Cenci A."/>
            <person name="Combes M.C."/>
            <person name="Crouzillat D."/>
            <person name="Da Silva C."/>
            <person name="Daddiego L."/>
            <person name="De Bellis F."/>
            <person name="Dussert S."/>
            <person name="Garsmeur O."/>
            <person name="Gayraud T."/>
            <person name="Guignon V."/>
            <person name="Jahn K."/>
            <person name="Jamilloux V."/>
            <person name="Joet T."/>
            <person name="Labadie K."/>
            <person name="Lan T."/>
            <person name="Leclercq J."/>
            <person name="Lepelley M."/>
            <person name="Leroy T."/>
            <person name="Li L.T."/>
            <person name="Librado P."/>
            <person name="Lopez L."/>
            <person name="Munoz A."/>
            <person name="Noel B."/>
            <person name="Pallavicini A."/>
            <person name="Perrotta G."/>
            <person name="Poncet V."/>
            <person name="Pot D."/>
            <person name="Priyono X."/>
            <person name="Rigoreau M."/>
            <person name="Rouard M."/>
            <person name="Rozas J."/>
            <person name="Tranchant-Dubreuil C."/>
            <person name="VanBuren R."/>
            <person name="Zhang Q."/>
            <person name="Andrade A.C."/>
            <person name="Argout X."/>
            <person name="Bertrand B."/>
            <person name="de Kochko A."/>
            <person name="Graziosi G."/>
            <person name="Henry R.J."/>
            <person name="Jayarama X."/>
            <person name="Ming R."/>
            <person name="Nagai C."/>
            <person name="Rounsley S."/>
            <person name="Sankoff D."/>
            <person name="Giuliano G."/>
            <person name="Albert V.A."/>
            <person name="Wincker P."/>
            <person name="Lashermes P."/>
        </authorList>
    </citation>
    <scope>NUCLEOTIDE SEQUENCE [LARGE SCALE GENOMIC DNA]</scope>
    <source>
        <strain evidence="4">cv. DH200-94</strain>
    </source>
</reference>
<dbReference type="FunCoup" id="A0A068TLP2">
    <property type="interactions" value="2584"/>
</dbReference>
<dbReference type="Pfam" id="PF07065">
    <property type="entry name" value="D123"/>
    <property type="match status" value="1"/>
</dbReference>
<dbReference type="PANTHER" id="PTHR15323:SF6">
    <property type="entry name" value="CELL DIVISION CYCLE PROTEIN 123 HOMOLOG"/>
    <property type="match status" value="1"/>
</dbReference>
<organism evidence="3 4">
    <name type="scientific">Coffea canephora</name>
    <name type="common">Robusta coffee</name>
    <dbReference type="NCBI Taxonomy" id="49390"/>
    <lineage>
        <taxon>Eukaryota</taxon>
        <taxon>Viridiplantae</taxon>
        <taxon>Streptophyta</taxon>
        <taxon>Embryophyta</taxon>
        <taxon>Tracheophyta</taxon>
        <taxon>Spermatophyta</taxon>
        <taxon>Magnoliopsida</taxon>
        <taxon>eudicotyledons</taxon>
        <taxon>Gunneridae</taxon>
        <taxon>Pentapetalae</taxon>
        <taxon>asterids</taxon>
        <taxon>lamiids</taxon>
        <taxon>Gentianales</taxon>
        <taxon>Rubiaceae</taxon>
        <taxon>Ixoroideae</taxon>
        <taxon>Gardenieae complex</taxon>
        <taxon>Bertiereae - Coffeeae clade</taxon>
        <taxon>Coffeeae</taxon>
        <taxon>Coffea</taxon>
    </lineage>
</organism>
<dbReference type="InParanoid" id="A0A068TLP2"/>
<dbReference type="PANTHER" id="PTHR15323">
    <property type="entry name" value="D123 PROTEIN"/>
    <property type="match status" value="1"/>
</dbReference>
<dbReference type="EMBL" id="HG739085">
    <property type="protein sequence ID" value="CDO97220.1"/>
    <property type="molecule type" value="Genomic_DNA"/>
</dbReference>
<comment type="similarity">
    <text evidence="1">Belongs to the CDC123 family.</text>
</comment>
<dbReference type="Proteomes" id="UP000295252">
    <property type="component" value="Chromosome IV"/>
</dbReference>
<dbReference type="Gramene" id="CDO97220">
    <property type="protein sequence ID" value="CDO97220"/>
    <property type="gene ID" value="GSCOC_T00014488001"/>
</dbReference>
<dbReference type="OMA" id="TFPDPNF"/>
<dbReference type="STRING" id="49390.A0A068TLP2"/>
<dbReference type="OrthoDB" id="360540at2759"/>
<evidence type="ECO:0000256" key="2">
    <source>
        <dbReference type="SAM" id="MobiDB-lite"/>
    </source>
</evidence>
<evidence type="ECO:0000256" key="1">
    <source>
        <dbReference type="ARBA" id="ARBA00011047"/>
    </source>
</evidence>
<evidence type="ECO:0000313" key="3">
    <source>
        <dbReference type="EMBL" id="CDO97220.1"/>
    </source>
</evidence>
<accession>A0A068TLP2</accession>
<feature type="region of interest" description="Disordered" evidence="2">
    <location>
        <begin position="62"/>
        <end position="87"/>
    </location>
</feature>
<keyword evidence="4" id="KW-1185">Reference proteome</keyword>
<name>A0A068TLP2_COFCA</name>
<evidence type="ECO:0008006" key="5">
    <source>
        <dbReference type="Google" id="ProtNLM"/>
    </source>
</evidence>
<dbReference type="GO" id="GO:0005737">
    <property type="term" value="C:cytoplasm"/>
    <property type="evidence" value="ECO:0007669"/>
    <property type="project" value="TreeGrafter"/>
</dbReference>
<protein>
    <recommendedName>
        <fullName evidence="5">Cell division cycle protein 123 homolog</fullName>
    </recommendedName>
</protein>
<dbReference type="AlphaFoldDB" id="A0A068TLP2"/>